<gene>
    <name evidence="3" type="ORF">PYK22_02902</name>
</gene>
<organism evidence="3 4">
    <name type="scientific">Pyrinomonas methylaliphatogenes</name>
    <dbReference type="NCBI Taxonomy" id="454194"/>
    <lineage>
        <taxon>Bacteria</taxon>
        <taxon>Pseudomonadati</taxon>
        <taxon>Acidobacteriota</taxon>
        <taxon>Blastocatellia</taxon>
        <taxon>Blastocatellales</taxon>
        <taxon>Pyrinomonadaceae</taxon>
        <taxon>Pyrinomonas</taxon>
    </lineage>
</organism>
<dbReference type="PANTHER" id="PTHR45266">
    <property type="entry name" value="OXALOACETATE DECARBOXYLASE ALPHA CHAIN"/>
    <property type="match status" value="1"/>
</dbReference>
<dbReference type="FunFam" id="2.40.50.100:FF:000003">
    <property type="entry name" value="Acetyl-CoA carboxylase biotin carboxyl carrier protein"/>
    <property type="match status" value="1"/>
</dbReference>
<reference evidence="3 4" key="1">
    <citation type="submission" date="2013-12" db="EMBL/GenBank/DDBJ databases">
        <authorList>
            <person name="Stott M."/>
        </authorList>
    </citation>
    <scope>NUCLEOTIDE SEQUENCE [LARGE SCALE GENOMIC DNA]</scope>
    <source>
        <strain evidence="3 4">K22</strain>
    </source>
</reference>
<dbReference type="PANTHER" id="PTHR45266:SF3">
    <property type="entry name" value="OXALOACETATE DECARBOXYLASE ALPHA CHAIN"/>
    <property type="match status" value="1"/>
</dbReference>
<keyword evidence="4" id="KW-1185">Reference proteome</keyword>
<keyword evidence="1" id="KW-0092">Biotin</keyword>
<reference evidence="3 4" key="2">
    <citation type="submission" date="2015-01" db="EMBL/GenBank/DDBJ databases">
        <title>Complete genome sequence of Pyrinomonas methylaliphatogenes type strain K22T.</title>
        <authorList>
            <person name="Lee K.C.Y."/>
            <person name="Power J.F."/>
            <person name="Dunfield P.F."/>
            <person name="Morgan X.C."/>
            <person name="Huttenhower C."/>
            <person name="Stott M.B."/>
        </authorList>
    </citation>
    <scope>NUCLEOTIDE SEQUENCE [LARGE SCALE GENOMIC DNA]</scope>
    <source>
        <strain evidence="3 4">K22</strain>
    </source>
</reference>
<dbReference type="OrthoDB" id="9812676at2"/>
<dbReference type="SUPFAM" id="SSF51230">
    <property type="entry name" value="Single hybrid motif"/>
    <property type="match status" value="1"/>
</dbReference>
<dbReference type="InterPro" id="IPR000089">
    <property type="entry name" value="Biotin_lipoyl"/>
</dbReference>
<proteinExistence type="predicted"/>
<dbReference type="InterPro" id="IPR011053">
    <property type="entry name" value="Single_hybrid_motif"/>
</dbReference>
<dbReference type="AlphaFoldDB" id="A0A0B6X006"/>
<dbReference type="STRING" id="454194.PYK22_02902"/>
<protein>
    <submittedName>
        <fullName evidence="3">Acetyl/propionyl-CoA carboxylase, alpha subunit</fullName>
    </submittedName>
</protein>
<dbReference type="InterPro" id="IPR050709">
    <property type="entry name" value="Biotin_Carboxyl_Carrier/Decarb"/>
</dbReference>
<dbReference type="Gene3D" id="2.40.50.100">
    <property type="match status" value="1"/>
</dbReference>
<dbReference type="Pfam" id="PF00364">
    <property type="entry name" value="Biotin_lipoyl"/>
    <property type="match status" value="1"/>
</dbReference>
<evidence type="ECO:0000256" key="1">
    <source>
        <dbReference type="ARBA" id="ARBA00023267"/>
    </source>
</evidence>
<evidence type="ECO:0000313" key="3">
    <source>
        <dbReference type="EMBL" id="CDM66863.1"/>
    </source>
</evidence>
<sequence>MKILAEVEGQERALDIERDGERFIVELDGRRYALEASEPEAGVYLLIHEGKVYECRVREEARGQFRVSLRSRDYAITLRDPRRLRSASNSAGGAAGRASIAAPMPGKVVRVLVERGAQVEAGAGVVVVEAMKMQNEMRAPKAGTVVELNVREGETVNAGDVLAVVE</sequence>
<evidence type="ECO:0000259" key="2">
    <source>
        <dbReference type="PROSITE" id="PS50968"/>
    </source>
</evidence>
<name>A0A0B6X006_9BACT</name>
<dbReference type="CDD" id="cd06850">
    <property type="entry name" value="biotinyl_domain"/>
    <property type="match status" value="1"/>
</dbReference>
<dbReference type="EMBL" id="CBXV010000008">
    <property type="protein sequence ID" value="CDM66863.1"/>
    <property type="molecule type" value="Genomic_DNA"/>
</dbReference>
<dbReference type="Proteomes" id="UP000031518">
    <property type="component" value="Unassembled WGS sequence"/>
</dbReference>
<accession>A0A0B6X006</accession>
<evidence type="ECO:0000313" key="4">
    <source>
        <dbReference type="Proteomes" id="UP000031518"/>
    </source>
</evidence>
<dbReference type="RefSeq" id="WP_041978359.1">
    <property type="nucleotide sequence ID" value="NZ_CBXV010000008.1"/>
</dbReference>
<feature type="domain" description="Lipoyl-binding" evidence="2">
    <location>
        <begin position="88"/>
        <end position="166"/>
    </location>
</feature>
<dbReference type="PROSITE" id="PS50968">
    <property type="entry name" value="BIOTINYL_LIPOYL"/>
    <property type="match status" value="1"/>
</dbReference>